<evidence type="ECO:0000256" key="1">
    <source>
        <dbReference type="SAM" id="Coils"/>
    </source>
</evidence>
<dbReference type="KEGG" id="hsr:HSBAA_30470"/>
<proteinExistence type="predicted"/>
<name>A0A455UAZ6_9GAMM</name>
<dbReference type="Proteomes" id="UP000320231">
    <property type="component" value="Chromosome"/>
</dbReference>
<accession>A0A455UAZ6</accession>
<dbReference type="EMBL" id="AP019514">
    <property type="protein sequence ID" value="BBI61741.1"/>
    <property type="molecule type" value="Genomic_DNA"/>
</dbReference>
<organism evidence="2 3">
    <name type="scientific">Vreelandella sulfidaeris</name>
    <dbReference type="NCBI Taxonomy" id="115553"/>
    <lineage>
        <taxon>Bacteria</taxon>
        <taxon>Pseudomonadati</taxon>
        <taxon>Pseudomonadota</taxon>
        <taxon>Gammaproteobacteria</taxon>
        <taxon>Oceanospirillales</taxon>
        <taxon>Halomonadaceae</taxon>
        <taxon>Vreelandella</taxon>
    </lineage>
</organism>
<keyword evidence="1" id="KW-0175">Coiled coil</keyword>
<sequence length="111" mass="12549">MTNEQIRDLALANGFKLKAQPDGSEDLNPYVFDFARALIAATDRTDEVDALWETLIKVSDALDIDPEEARTEEGKPSDIFIRQIKSMEQTIASLEKQVESLGDIIRDDRHE</sequence>
<feature type="coiled-coil region" evidence="1">
    <location>
        <begin position="77"/>
        <end position="104"/>
    </location>
</feature>
<dbReference type="AlphaFoldDB" id="A0A455UAZ6"/>
<gene>
    <name evidence="2" type="ORF">HSBAA_30470</name>
</gene>
<evidence type="ECO:0000313" key="2">
    <source>
        <dbReference type="EMBL" id="BBI61741.1"/>
    </source>
</evidence>
<protein>
    <submittedName>
        <fullName evidence="2">Uncharacterized protein</fullName>
    </submittedName>
</protein>
<evidence type="ECO:0000313" key="3">
    <source>
        <dbReference type="Proteomes" id="UP000320231"/>
    </source>
</evidence>
<reference evidence="2 3" key="1">
    <citation type="journal article" date="2019" name="Microbiol. Resour. Announc.">
        <title>Complete Genome Sequence of Halomonas sulfidaeris Strain Esulfide1 Isolated from a Metal Sulfide Rock at a Depth of 2,200 Meters, Obtained Using Nanopore Sequencing.</title>
        <authorList>
            <person name="Saito M."/>
            <person name="Nishigata A."/>
            <person name="Galipon J."/>
            <person name="Arakawa K."/>
        </authorList>
    </citation>
    <scope>NUCLEOTIDE SEQUENCE [LARGE SCALE GENOMIC DNA]</scope>
    <source>
        <strain evidence="2 3">ATCC BAA-803</strain>
    </source>
</reference>